<dbReference type="GeneID" id="136077009"/>
<keyword evidence="1" id="KW-0812">Transmembrane</keyword>
<evidence type="ECO:0000313" key="2">
    <source>
        <dbReference type="Proteomes" id="UP001652625"/>
    </source>
</evidence>
<reference evidence="2" key="1">
    <citation type="submission" date="2025-05" db="UniProtKB">
        <authorList>
            <consortium name="RefSeq"/>
        </authorList>
    </citation>
    <scope>NUCLEOTIDE SEQUENCE [LARGE SCALE GENOMIC DNA]</scope>
</reference>
<proteinExistence type="predicted"/>
<dbReference type="RefSeq" id="XP_065647275.1">
    <property type="nucleotide sequence ID" value="XM_065791203.1"/>
</dbReference>
<keyword evidence="1" id="KW-0472">Membrane</keyword>
<accession>A0ABM4BE90</accession>
<evidence type="ECO:0000256" key="1">
    <source>
        <dbReference type="SAM" id="Phobius"/>
    </source>
</evidence>
<dbReference type="Proteomes" id="UP001652625">
    <property type="component" value="Chromosome 02"/>
</dbReference>
<reference evidence="3" key="2">
    <citation type="submission" date="2025-08" db="UniProtKB">
        <authorList>
            <consortium name="RefSeq"/>
        </authorList>
    </citation>
    <scope>IDENTIFICATION</scope>
</reference>
<keyword evidence="1" id="KW-1133">Transmembrane helix</keyword>
<evidence type="ECO:0000313" key="3">
    <source>
        <dbReference type="RefSeq" id="XP_065647275.1"/>
    </source>
</evidence>
<feature type="transmembrane region" description="Helical" evidence="1">
    <location>
        <begin position="171"/>
        <end position="189"/>
    </location>
</feature>
<organism evidence="2 3">
    <name type="scientific">Hydra vulgaris</name>
    <name type="common">Hydra</name>
    <name type="synonym">Hydra attenuata</name>
    <dbReference type="NCBI Taxonomy" id="6087"/>
    <lineage>
        <taxon>Eukaryota</taxon>
        <taxon>Metazoa</taxon>
        <taxon>Cnidaria</taxon>
        <taxon>Hydrozoa</taxon>
        <taxon>Hydroidolina</taxon>
        <taxon>Anthoathecata</taxon>
        <taxon>Aplanulata</taxon>
        <taxon>Hydridae</taxon>
        <taxon>Hydra</taxon>
    </lineage>
</organism>
<sequence length="297" mass="35074">MYKIQKYSSSNEYDNKRFFICTNYENEYWENLLLDYRCNRDESEKDFFYKSEQSDNLTLEEQLYLLTSIPNDHFWSWYNQITTDIKFEQRLPTCVRYFPGSPRNRIILILACCYRENPEKIVSAVFEALMGKNDTVVPYPKKTVSEVNHTVNKNDLFVPCSKKKGSWRNNLMFIVCLCVCIYILTSYSPNPLQELFIYNRLKFLFSGNTYRHHKRSFSKISIDSGCAEEPTLSADTLPLSQNTSSVRLNLFQYYCGQLFNHGVLKWRIIDENIHTVLMNDYDSVTGDFLVFVSMFVC</sequence>
<protein>
    <submittedName>
        <fullName evidence="3">Uncharacterized protein LOC136077009 isoform X1</fullName>
    </submittedName>
</protein>
<gene>
    <name evidence="3" type="primary">LOC136077009</name>
</gene>
<name>A0ABM4BE90_HYDVU</name>
<keyword evidence="2" id="KW-1185">Reference proteome</keyword>